<evidence type="ECO:0000313" key="2">
    <source>
        <dbReference type="Proteomes" id="UP000249417"/>
    </source>
</evidence>
<proteinExistence type="predicted"/>
<protein>
    <submittedName>
        <fullName evidence="1">Uncharacterized protein</fullName>
    </submittedName>
</protein>
<sequence>MNANETRILSHTSLTSEHAIVSMPKTAWYWLDDLVKAQFPVGGYRALIRDSGKPACPDALSATLRRKAQERCEVRMAEIYSLANDNIPVNGYSDLKSNPSHPSAPDLSARMPSVWQLFRFMPHVTYLTTIWERRNYHLKKR</sequence>
<dbReference type="AlphaFoldDB" id="A0A2W5N5J9"/>
<dbReference type="Proteomes" id="UP000249417">
    <property type="component" value="Unassembled WGS sequence"/>
</dbReference>
<reference evidence="1 2" key="1">
    <citation type="submission" date="2017-08" db="EMBL/GenBank/DDBJ databases">
        <title>Infants hospitalized years apart are colonized by the same room-sourced microbial strains.</title>
        <authorList>
            <person name="Brooks B."/>
            <person name="Olm M.R."/>
            <person name="Firek B.A."/>
            <person name="Baker R."/>
            <person name="Thomas B.C."/>
            <person name="Morowitz M.J."/>
            <person name="Banfield J.F."/>
        </authorList>
    </citation>
    <scope>NUCLEOTIDE SEQUENCE [LARGE SCALE GENOMIC DNA]</scope>
    <source>
        <strain evidence="1">S2_005_002_R2_29</strain>
    </source>
</reference>
<name>A0A2W5N5J9_9BACT</name>
<gene>
    <name evidence="1" type="ORF">DI551_02635</name>
</gene>
<dbReference type="EMBL" id="QFQB01000009">
    <property type="protein sequence ID" value="PZQ47878.1"/>
    <property type="molecule type" value="Genomic_DNA"/>
</dbReference>
<comment type="caution">
    <text evidence="1">The sequence shown here is derived from an EMBL/GenBank/DDBJ whole genome shotgun (WGS) entry which is preliminary data.</text>
</comment>
<organism evidence="1 2">
    <name type="scientific">Micavibrio aeruginosavorus</name>
    <dbReference type="NCBI Taxonomy" id="349221"/>
    <lineage>
        <taxon>Bacteria</taxon>
        <taxon>Pseudomonadati</taxon>
        <taxon>Bdellovibrionota</taxon>
        <taxon>Bdellovibrionia</taxon>
        <taxon>Bdellovibrionales</taxon>
        <taxon>Pseudobdellovibrionaceae</taxon>
        <taxon>Micavibrio</taxon>
    </lineage>
</organism>
<evidence type="ECO:0000313" key="1">
    <source>
        <dbReference type="EMBL" id="PZQ47878.1"/>
    </source>
</evidence>
<accession>A0A2W5N5J9</accession>